<feature type="region of interest" description="Disordered" evidence="1">
    <location>
        <begin position="23"/>
        <end position="74"/>
    </location>
</feature>
<keyword evidence="2" id="KW-0732">Signal</keyword>
<protein>
    <submittedName>
        <fullName evidence="3">Putative ixodes 8-cys protein</fullName>
    </submittedName>
</protein>
<evidence type="ECO:0000313" key="3">
    <source>
        <dbReference type="EMBL" id="JAA66360.1"/>
    </source>
</evidence>
<feature type="signal peptide" evidence="2">
    <location>
        <begin position="1"/>
        <end position="18"/>
    </location>
</feature>
<proteinExistence type="evidence at transcript level"/>
<organism evidence="3">
    <name type="scientific">Ixodes ricinus</name>
    <name type="common">Common tick</name>
    <name type="synonym">Acarus ricinus</name>
    <dbReference type="NCBI Taxonomy" id="34613"/>
    <lineage>
        <taxon>Eukaryota</taxon>
        <taxon>Metazoa</taxon>
        <taxon>Ecdysozoa</taxon>
        <taxon>Arthropoda</taxon>
        <taxon>Chelicerata</taxon>
        <taxon>Arachnida</taxon>
        <taxon>Acari</taxon>
        <taxon>Parasitiformes</taxon>
        <taxon>Ixodida</taxon>
        <taxon>Ixodoidea</taxon>
        <taxon>Ixodidae</taxon>
        <taxon>Ixodinae</taxon>
        <taxon>Ixodes</taxon>
    </lineage>
</organism>
<evidence type="ECO:0000256" key="2">
    <source>
        <dbReference type="SAM" id="SignalP"/>
    </source>
</evidence>
<reference evidence="3" key="1">
    <citation type="submission" date="2012-12" db="EMBL/GenBank/DDBJ databases">
        <title>Identification and characterization of a phenylalanine ammonia-lyase gene family in Isatis indigotica Fort.</title>
        <authorList>
            <person name="Liu Q."/>
            <person name="Chen J."/>
            <person name="Zhou X."/>
            <person name="Di P."/>
            <person name="Xiao Y."/>
            <person name="Xuan H."/>
            <person name="Zhang L."/>
            <person name="Chen W."/>
        </authorList>
    </citation>
    <scope>NUCLEOTIDE SEQUENCE</scope>
    <source>
        <tissue evidence="3">Salivary gland</tissue>
    </source>
</reference>
<sequence>MFKLKFFILFVLAGLCFGSGNGEGEDNSSGAGDTSLSESDGSSSNSEAGESSGNRDPSAFPARGGEVNRLGHHFEVPPEKLPRKICTCLLLLAT</sequence>
<evidence type="ECO:0000256" key="1">
    <source>
        <dbReference type="SAM" id="MobiDB-lite"/>
    </source>
</evidence>
<dbReference type="EMBL" id="GADI01007448">
    <property type="protein sequence ID" value="JAA66360.1"/>
    <property type="molecule type" value="mRNA"/>
</dbReference>
<accession>A0A0K8R5C5</accession>
<feature type="compositionally biased region" description="Low complexity" evidence="1">
    <location>
        <begin position="27"/>
        <end position="52"/>
    </location>
</feature>
<dbReference type="AlphaFoldDB" id="A0A0K8R5C5"/>
<feature type="chain" id="PRO_5005516255" evidence="2">
    <location>
        <begin position="19"/>
        <end position="94"/>
    </location>
</feature>
<name>A0A0K8R5C5_IXORI</name>